<name>A0A1I1ESN7_9ACTN</name>
<dbReference type="PROSITE" id="PS00868">
    <property type="entry name" value="CYS_MET_METAB_PP"/>
    <property type="match status" value="1"/>
</dbReference>
<dbReference type="GO" id="GO:0030170">
    <property type="term" value="F:pyridoxal phosphate binding"/>
    <property type="evidence" value="ECO:0007669"/>
    <property type="project" value="InterPro"/>
</dbReference>
<reference evidence="10 11" key="1">
    <citation type="submission" date="2016-10" db="EMBL/GenBank/DDBJ databases">
        <authorList>
            <person name="de Groot N.N."/>
        </authorList>
    </citation>
    <scope>NUCLEOTIDE SEQUENCE [LARGE SCALE GENOMIC DNA]</scope>
    <source>
        <strain evidence="10 11">CGMCC 4.5739</strain>
    </source>
</reference>
<dbReference type="FunFam" id="3.90.1150.10:FF:000008">
    <property type="entry name" value="Cystathionine gamma-synthase"/>
    <property type="match status" value="1"/>
</dbReference>
<dbReference type="GO" id="GO:0019343">
    <property type="term" value="P:cysteine biosynthetic process via cystathionine"/>
    <property type="evidence" value="ECO:0007669"/>
    <property type="project" value="TreeGrafter"/>
</dbReference>
<evidence type="ECO:0000256" key="5">
    <source>
        <dbReference type="ARBA" id="ARBA00066530"/>
    </source>
</evidence>
<sequence>MQPQQQETGGDRPRFETLAIHAGQEPDTVTGAVVPPIYQVSTYKQDGVGGLRGGYEYSRSANPTRTALEENLAALEGGRRGLAFASGLAAEDCLLRALLRPGDHLVIPDDAYGGTFRLIARVVERWGVSWTVARTSDPEQVRAALRPETRLVWVETPSNPLLGITDLALVADLARSAGARLVVDNTFASPYLQQPLALGADVVVHSTTKYMGGHSDVVGGALVTADEALGEELAFHQNAMGGVAGPFDAWLVLRGIKTLAVRMDRHCANAARVAEMLAAHPRVTRVYYPGLESHPGHETAAKQMRGFGGMVSFRVAGGEEAAVEVCDRTRVFTLGESLGGVESLIEHPGRMTHASAAGTALEVPADLVRLSVGIEAAEDLLDDLGRALGALG</sequence>
<dbReference type="Gene3D" id="3.40.640.10">
    <property type="entry name" value="Type I PLP-dependent aspartate aminotransferase-like (Major domain)"/>
    <property type="match status" value="1"/>
</dbReference>
<evidence type="ECO:0000256" key="8">
    <source>
        <dbReference type="PIRSR" id="PIRSR001434-2"/>
    </source>
</evidence>
<dbReference type="NCBIfam" id="NF005871">
    <property type="entry name" value="PRK07811.1"/>
    <property type="match status" value="1"/>
</dbReference>
<dbReference type="EMBL" id="FOLM01000001">
    <property type="protein sequence ID" value="SFB87913.1"/>
    <property type="molecule type" value="Genomic_DNA"/>
</dbReference>
<dbReference type="GO" id="GO:0005737">
    <property type="term" value="C:cytoplasm"/>
    <property type="evidence" value="ECO:0007669"/>
    <property type="project" value="TreeGrafter"/>
</dbReference>
<dbReference type="CDD" id="cd00614">
    <property type="entry name" value="CGS_like"/>
    <property type="match status" value="1"/>
</dbReference>
<dbReference type="InterPro" id="IPR015422">
    <property type="entry name" value="PyrdxlP-dep_Trfase_small"/>
</dbReference>
<dbReference type="GO" id="GO:0004123">
    <property type="term" value="F:cystathionine gamma-lyase activity"/>
    <property type="evidence" value="ECO:0007669"/>
    <property type="project" value="TreeGrafter"/>
</dbReference>
<comment type="similarity">
    <text evidence="2 9">Belongs to the trans-sulfuration enzymes family.</text>
</comment>
<dbReference type="OrthoDB" id="9780685at2"/>
<dbReference type="PANTHER" id="PTHR11808">
    <property type="entry name" value="TRANS-SULFURATION ENZYME FAMILY MEMBER"/>
    <property type="match status" value="1"/>
</dbReference>
<dbReference type="SUPFAM" id="SSF53383">
    <property type="entry name" value="PLP-dependent transferases"/>
    <property type="match status" value="1"/>
</dbReference>
<dbReference type="InterPro" id="IPR015421">
    <property type="entry name" value="PyrdxlP-dep_Trfase_major"/>
</dbReference>
<evidence type="ECO:0000256" key="4">
    <source>
        <dbReference type="ARBA" id="ARBA00051441"/>
    </source>
</evidence>
<keyword evidence="3 8" id="KW-0663">Pyridoxal phosphate</keyword>
<protein>
    <recommendedName>
        <fullName evidence="6">Cystathionine gamma-synthase</fullName>
        <ecNumber evidence="5">2.5.1.48</ecNumber>
    </recommendedName>
    <alternativeName>
        <fullName evidence="7">O-succinylhomoserine (thiol)-lyase</fullName>
    </alternativeName>
</protein>
<evidence type="ECO:0000256" key="9">
    <source>
        <dbReference type="RuleBase" id="RU362118"/>
    </source>
</evidence>
<organism evidence="10 11">
    <name type="scientific">Streptomyces aidingensis</name>
    <dbReference type="NCBI Taxonomy" id="910347"/>
    <lineage>
        <taxon>Bacteria</taxon>
        <taxon>Bacillati</taxon>
        <taxon>Actinomycetota</taxon>
        <taxon>Actinomycetes</taxon>
        <taxon>Kitasatosporales</taxon>
        <taxon>Streptomycetaceae</taxon>
        <taxon>Streptomyces</taxon>
    </lineage>
</organism>
<keyword evidence="11" id="KW-1185">Reference proteome</keyword>
<evidence type="ECO:0000256" key="2">
    <source>
        <dbReference type="ARBA" id="ARBA00009077"/>
    </source>
</evidence>
<dbReference type="FunFam" id="3.40.640.10:FF:000009">
    <property type="entry name" value="Cystathionine gamma-synthase homolog"/>
    <property type="match status" value="1"/>
</dbReference>
<evidence type="ECO:0000256" key="7">
    <source>
        <dbReference type="ARBA" id="ARBA00083849"/>
    </source>
</evidence>
<dbReference type="InterPro" id="IPR000277">
    <property type="entry name" value="Cys/Met-Metab_PyrdxlP-dep_enz"/>
</dbReference>
<evidence type="ECO:0000256" key="3">
    <source>
        <dbReference type="ARBA" id="ARBA00022898"/>
    </source>
</evidence>
<accession>A0A1I1ESN7</accession>
<evidence type="ECO:0000313" key="11">
    <source>
        <dbReference type="Proteomes" id="UP000199207"/>
    </source>
</evidence>
<dbReference type="InterPro" id="IPR054542">
    <property type="entry name" value="Cys_met_metab_PP"/>
</dbReference>
<dbReference type="Gene3D" id="3.90.1150.10">
    <property type="entry name" value="Aspartate Aminotransferase, domain 1"/>
    <property type="match status" value="1"/>
</dbReference>
<evidence type="ECO:0000256" key="6">
    <source>
        <dbReference type="ARBA" id="ARBA00068008"/>
    </source>
</evidence>
<dbReference type="Pfam" id="PF01053">
    <property type="entry name" value="Cys_Met_Meta_PP"/>
    <property type="match status" value="1"/>
</dbReference>
<evidence type="ECO:0000256" key="1">
    <source>
        <dbReference type="ARBA" id="ARBA00001933"/>
    </source>
</evidence>
<dbReference type="RefSeq" id="WP_093836792.1">
    <property type="nucleotide sequence ID" value="NZ_FOLM01000001.1"/>
</dbReference>
<dbReference type="Proteomes" id="UP000199207">
    <property type="component" value="Unassembled WGS sequence"/>
</dbReference>
<dbReference type="PANTHER" id="PTHR11808:SF15">
    <property type="entry name" value="CYSTATHIONINE GAMMA-LYASE"/>
    <property type="match status" value="1"/>
</dbReference>
<feature type="modified residue" description="N6-(pyridoxal phosphate)lysine" evidence="8">
    <location>
        <position position="209"/>
    </location>
</feature>
<comment type="catalytic activity">
    <reaction evidence="4">
        <text>O-succinyl-L-homoserine + L-cysteine = L,L-cystathionine + succinate + H(+)</text>
        <dbReference type="Rhea" id="RHEA:20397"/>
        <dbReference type="ChEBI" id="CHEBI:15378"/>
        <dbReference type="ChEBI" id="CHEBI:30031"/>
        <dbReference type="ChEBI" id="CHEBI:35235"/>
        <dbReference type="ChEBI" id="CHEBI:57661"/>
        <dbReference type="ChEBI" id="CHEBI:58161"/>
        <dbReference type="EC" id="2.5.1.48"/>
    </reaction>
</comment>
<dbReference type="PIRSF" id="PIRSF001434">
    <property type="entry name" value="CGS"/>
    <property type="match status" value="1"/>
</dbReference>
<comment type="cofactor">
    <cofactor evidence="1 9">
        <name>pyridoxal 5'-phosphate</name>
        <dbReference type="ChEBI" id="CHEBI:597326"/>
    </cofactor>
</comment>
<proteinExistence type="inferred from homology"/>
<gene>
    <name evidence="10" type="ORF">SAMN05421773_101360</name>
</gene>
<dbReference type="EC" id="2.5.1.48" evidence="5"/>
<dbReference type="GO" id="GO:0003962">
    <property type="term" value="F:cystathionine gamma-synthase activity"/>
    <property type="evidence" value="ECO:0007669"/>
    <property type="project" value="UniProtKB-EC"/>
</dbReference>
<evidence type="ECO:0000313" key="10">
    <source>
        <dbReference type="EMBL" id="SFB87913.1"/>
    </source>
</evidence>
<dbReference type="STRING" id="910347.SAMN05421773_101360"/>
<dbReference type="GO" id="GO:0019346">
    <property type="term" value="P:transsulfuration"/>
    <property type="evidence" value="ECO:0007669"/>
    <property type="project" value="InterPro"/>
</dbReference>
<dbReference type="AlphaFoldDB" id="A0A1I1ESN7"/>
<dbReference type="InterPro" id="IPR015424">
    <property type="entry name" value="PyrdxlP-dep_Trfase"/>
</dbReference>